<dbReference type="EMBL" id="AFNH02000482">
    <property type="protein sequence ID" value="EZG68178.1"/>
    <property type="molecule type" value="Genomic_DNA"/>
</dbReference>
<evidence type="ECO:0000256" key="1">
    <source>
        <dbReference type="SAM" id="MobiDB-lite"/>
    </source>
</evidence>
<feature type="region of interest" description="Disordered" evidence="1">
    <location>
        <begin position="425"/>
        <end position="444"/>
    </location>
</feature>
<feature type="compositionally biased region" description="Low complexity" evidence="1">
    <location>
        <begin position="557"/>
        <end position="576"/>
    </location>
</feature>
<dbReference type="VEuPathDB" id="CryptoDB:GNI_063980"/>
<proteinExistence type="predicted"/>
<feature type="compositionally biased region" description="Low complexity" evidence="1">
    <location>
        <begin position="531"/>
        <end position="543"/>
    </location>
</feature>
<feature type="region of interest" description="Disordered" evidence="1">
    <location>
        <begin position="75"/>
        <end position="126"/>
    </location>
</feature>
<feature type="compositionally biased region" description="Basic residues" evidence="1">
    <location>
        <begin position="27"/>
        <end position="49"/>
    </location>
</feature>
<dbReference type="Proteomes" id="UP000019763">
    <property type="component" value="Unassembled WGS sequence"/>
</dbReference>
<keyword evidence="3" id="KW-1185">Reference proteome</keyword>
<feature type="region of interest" description="Disordered" evidence="1">
    <location>
        <begin position="531"/>
        <end position="584"/>
    </location>
</feature>
<feature type="region of interest" description="Disordered" evidence="1">
    <location>
        <begin position="307"/>
        <end position="413"/>
    </location>
</feature>
<feature type="region of interest" description="Disordered" evidence="1">
    <location>
        <begin position="598"/>
        <end position="621"/>
    </location>
</feature>
<evidence type="ECO:0000313" key="3">
    <source>
        <dbReference type="Proteomes" id="UP000019763"/>
    </source>
</evidence>
<name>A0A023B871_GRENI</name>
<feature type="compositionally biased region" description="Polar residues" evidence="1">
    <location>
        <begin position="107"/>
        <end position="119"/>
    </location>
</feature>
<gene>
    <name evidence="2" type="ORF">GNI_063980</name>
</gene>
<feature type="compositionally biased region" description="Basic and acidic residues" evidence="1">
    <location>
        <begin position="788"/>
        <end position="810"/>
    </location>
</feature>
<feature type="region of interest" description="Disordered" evidence="1">
    <location>
        <begin position="1"/>
        <end position="52"/>
    </location>
</feature>
<protein>
    <submittedName>
        <fullName evidence="2">Uncharacterized protein</fullName>
    </submittedName>
</protein>
<comment type="caution">
    <text evidence="2">The sequence shown here is derived from an EMBL/GenBank/DDBJ whole genome shotgun (WGS) entry which is preliminary data.</text>
</comment>
<reference evidence="2" key="1">
    <citation type="submission" date="2013-12" db="EMBL/GenBank/DDBJ databases">
        <authorList>
            <person name="Omoto C.K."/>
            <person name="Sibley D."/>
            <person name="Venepally P."/>
            <person name="Hadjithomas M."/>
            <person name="Karamycheva S."/>
            <person name="Brunk B."/>
            <person name="Roos D."/>
            <person name="Caler E."/>
            <person name="Lorenzi H."/>
        </authorList>
    </citation>
    <scope>NUCLEOTIDE SEQUENCE</scope>
</reference>
<sequence length="1045" mass="110100">MSSETCSEDRLKVKSRRSSLFDSSPRRNNKRRLHSRHRSRSREKTRKGRQVVYNNVIKLYNTPSRQPLEIIDESTTTKTPEQFPSAEDPTSAKASRASPLVAAGASMTDTPQFGGSSPLSRARPAPLSHDRNAMQAIQHYAQQRAMPDLESALANGPNGAGDLNGGGLNGGNLDGGNLNGGNPSGGGLNGVGPAGSVAGVFPGEGRYTAPGETTEGRRFPATVYLPGQHLRSHSGPVRFHPGMGSTAPGLRAAFGMSTVPSVTAYDREQVEEDYPGAILRTYAPPTLTPGPGAPRSTSVFVPSATDTAAMGNHHHGPEGPDQGILRVHPSFGDLPSSDLTPADVVASPEFHPAVGHPVVGQPSVGQTSAGQPSARRSAEKPPAEKQPAGKQPHERQSAPSRSHHVSGSAPSVSTVPASLMASLLSSHANSSNSPAKTSNLRKPPIVRMAASQGPFTQATAEMRNTYSNRHPFESSNSFDSSHPFDCSNVYRIAGNAPVAKTLDTSSRKTDGPFGVSATAAPTIPTAFNSVSSSTFNSSNFSSTDPLTYSKDPNSKLVSTGGPVTTTGGPVTTSSSPAPSDAARSYSHTTPAAMLPESGSQVFRSSDPGMSQIRDPNRSTPFNHKYVDHRYIDHKYDGPKKIDMTTGGDGFLNYRSNQSFVPDPDRSRSVVRSFTPSFVSRSSDAEKLKTTDPNFFADNKMPGEAGQGTELWGDDGMRGHSRSVTLTTPGSIEFGQSNASFPSGSLSSASMTNSSFPGAPYPTGTFPMSSTSLLRAGGEQNHLQNLLGSDDRRAKGEDASSKISQEWRGDQPPKANYHFRAATLAPPTFSFGAAVTGRPQGGSLRSAVTAIPPDLQRFSSGLALGSYPGLKGKDHTGRPDGIGEGVLKSSTEGYRLQPDRLQPGSGSSTLSNPLVPVSSVSASSVAVSSSSATASSTPVISAPVSSVPVSSVSGNSFGAPAREGNHPAPFRSATLPETDHESIFTVPWKPLLVNPLGATDWIKSVKQPNVVKLEGVDIALRERRRQKNESEFYEQTKTTTRHIIRG</sequence>
<dbReference type="GeneID" id="22912356"/>
<organism evidence="2 3">
    <name type="scientific">Gregarina niphandrodes</name>
    <name type="common">Septate eugregarine</name>
    <dbReference type="NCBI Taxonomy" id="110365"/>
    <lineage>
        <taxon>Eukaryota</taxon>
        <taxon>Sar</taxon>
        <taxon>Alveolata</taxon>
        <taxon>Apicomplexa</taxon>
        <taxon>Conoidasida</taxon>
        <taxon>Gregarinasina</taxon>
        <taxon>Eugregarinorida</taxon>
        <taxon>Gregarinidae</taxon>
        <taxon>Gregarina</taxon>
    </lineage>
</organism>
<dbReference type="AlphaFoldDB" id="A0A023B871"/>
<dbReference type="RefSeq" id="XP_011130072.1">
    <property type="nucleotide sequence ID" value="XM_011131770.1"/>
</dbReference>
<evidence type="ECO:0000313" key="2">
    <source>
        <dbReference type="EMBL" id="EZG68178.1"/>
    </source>
</evidence>
<accession>A0A023B871</accession>
<feature type="region of interest" description="Disordered" evidence="1">
    <location>
        <begin position="785"/>
        <end position="812"/>
    </location>
</feature>